<dbReference type="Proteomes" id="UP001500604">
    <property type="component" value="Unassembled WGS sequence"/>
</dbReference>
<evidence type="ECO:0000256" key="1">
    <source>
        <dbReference type="ARBA" id="ARBA00004141"/>
    </source>
</evidence>
<dbReference type="SUPFAM" id="SSF161093">
    <property type="entry name" value="MgtE membrane domain-like"/>
    <property type="match status" value="1"/>
</dbReference>
<feature type="transmembrane region" description="Helical" evidence="8">
    <location>
        <begin position="125"/>
        <end position="146"/>
    </location>
</feature>
<evidence type="ECO:0000313" key="10">
    <source>
        <dbReference type="EMBL" id="GAA4651331.1"/>
    </source>
</evidence>
<evidence type="ECO:0000313" key="11">
    <source>
        <dbReference type="Proteomes" id="UP001500604"/>
    </source>
</evidence>
<dbReference type="InterPro" id="IPR036739">
    <property type="entry name" value="SLC41_membr_dom_sf"/>
</dbReference>
<evidence type="ECO:0000256" key="5">
    <source>
        <dbReference type="ARBA" id="ARBA00022842"/>
    </source>
</evidence>
<dbReference type="Pfam" id="PF01769">
    <property type="entry name" value="MgtE"/>
    <property type="match status" value="1"/>
</dbReference>
<feature type="transmembrane region" description="Helical" evidence="8">
    <location>
        <begin position="158"/>
        <end position="183"/>
    </location>
</feature>
<keyword evidence="4 8" id="KW-0812">Transmembrane</keyword>
<dbReference type="PANTHER" id="PTHR41394">
    <property type="entry name" value="MAGNESIUM TRANSPORTER MGTE"/>
    <property type="match status" value="1"/>
</dbReference>
<comment type="subcellular location">
    <subcellularLocation>
        <location evidence="1">Membrane</location>
        <topology evidence="1">Multi-pass membrane protein</topology>
    </subcellularLocation>
</comment>
<dbReference type="EMBL" id="BAABFL010000448">
    <property type="protein sequence ID" value="GAA4651331.1"/>
    <property type="molecule type" value="Genomic_DNA"/>
</dbReference>
<sequence length="225" mass="23641">MLNNKSLLQPAEATVSATLGEPYCLNGNDACTESSTGYLGTSVWGHFSSRVHWMIVLTLFGFLSGYIISSYEDALSSLLILTIYMPMIADSGGNAGSQAATVIIRSMAVGELGRGMALRILWKEFRIAALMALVIAGLAFLKVALLTSAADLPSELTLVPVGTVISLALAIQVIFSTLTGALVPLAARRLSLDPAVLASPMLTSLVDISGMLIYFGLATRLLGLS</sequence>
<keyword evidence="11" id="KW-1185">Reference proteome</keyword>
<keyword evidence="3" id="KW-0813">Transport</keyword>
<evidence type="ECO:0000256" key="8">
    <source>
        <dbReference type="SAM" id="Phobius"/>
    </source>
</evidence>
<comment type="similarity">
    <text evidence="2">Belongs to the SLC41A transporter family.</text>
</comment>
<evidence type="ECO:0000256" key="2">
    <source>
        <dbReference type="ARBA" id="ARBA00009749"/>
    </source>
</evidence>
<protein>
    <recommendedName>
        <fullName evidence="9">SLC41A/MgtE integral membrane domain-containing protein</fullName>
    </recommendedName>
</protein>
<evidence type="ECO:0000259" key="9">
    <source>
        <dbReference type="Pfam" id="PF01769"/>
    </source>
</evidence>
<dbReference type="InterPro" id="IPR006667">
    <property type="entry name" value="SLC41_membr_dom"/>
</dbReference>
<dbReference type="PANTHER" id="PTHR41394:SF5">
    <property type="entry name" value="SLC41A_MGTE INTEGRAL MEMBRANE DOMAIN-CONTAINING PROTEIN"/>
    <property type="match status" value="1"/>
</dbReference>
<keyword evidence="5" id="KW-0460">Magnesium</keyword>
<organism evidence="10 11">
    <name type="scientific">Kistimonas scapharcae</name>
    <dbReference type="NCBI Taxonomy" id="1036133"/>
    <lineage>
        <taxon>Bacteria</taxon>
        <taxon>Pseudomonadati</taxon>
        <taxon>Pseudomonadota</taxon>
        <taxon>Gammaproteobacteria</taxon>
        <taxon>Oceanospirillales</taxon>
        <taxon>Endozoicomonadaceae</taxon>
        <taxon>Kistimonas</taxon>
    </lineage>
</organism>
<feature type="transmembrane region" description="Helical" evidence="8">
    <location>
        <begin position="195"/>
        <end position="217"/>
    </location>
</feature>
<evidence type="ECO:0000256" key="3">
    <source>
        <dbReference type="ARBA" id="ARBA00022448"/>
    </source>
</evidence>
<evidence type="ECO:0000256" key="7">
    <source>
        <dbReference type="ARBA" id="ARBA00023136"/>
    </source>
</evidence>
<comment type="caution">
    <text evidence="10">The sequence shown here is derived from an EMBL/GenBank/DDBJ whole genome shotgun (WGS) entry which is preliminary data.</text>
</comment>
<accession>A0ABP8V6A1</accession>
<name>A0ABP8V6A1_9GAMM</name>
<feature type="transmembrane region" description="Helical" evidence="8">
    <location>
        <begin position="51"/>
        <end position="71"/>
    </location>
</feature>
<dbReference type="Gene3D" id="1.10.357.20">
    <property type="entry name" value="SLC41 divalent cation transporters, integral membrane domain"/>
    <property type="match status" value="1"/>
</dbReference>
<gene>
    <name evidence="10" type="ORF">GCM10023116_36150</name>
</gene>
<feature type="domain" description="SLC41A/MgtE integral membrane" evidence="9">
    <location>
        <begin position="85"/>
        <end position="217"/>
    </location>
</feature>
<keyword evidence="6 8" id="KW-1133">Transmembrane helix</keyword>
<keyword evidence="7 8" id="KW-0472">Membrane</keyword>
<reference evidence="11" key="1">
    <citation type="journal article" date="2019" name="Int. J. Syst. Evol. Microbiol.">
        <title>The Global Catalogue of Microorganisms (GCM) 10K type strain sequencing project: providing services to taxonomists for standard genome sequencing and annotation.</title>
        <authorList>
            <consortium name="The Broad Institute Genomics Platform"/>
            <consortium name="The Broad Institute Genome Sequencing Center for Infectious Disease"/>
            <person name="Wu L."/>
            <person name="Ma J."/>
        </authorList>
    </citation>
    <scope>NUCLEOTIDE SEQUENCE [LARGE SCALE GENOMIC DNA]</scope>
    <source>
        <strain evidence="11">JCM 17805</strain>
    </source>
</reference>
<dbReference type="RefSeq" id="WP_345197693.1">
    <property type="nucleotide sequence ID" value="NZ_BAABFL010000448.1"/>
</dbReference>
<evidence type="ECO:0000256" key="6">
    <source>
        <dbReference type="ARBA" id="ARBA00022989"/>
    </source>
</evidence>
<evidence type="ECO:0000256" key="4">
    <source>
        <dbReference type="ARBA" id="ARBA00022692"/>
    </source>
</evidence>
<proteinExistence type="inferred from homology"/>